<proteinExistence type="predicted"/>
<name>A0A2W7N473_9RHOB</name>
<dbReference type="AlphaFoldDB" id="A0A2W7N473"/>
<reference evidence="1 2" key="1">
    <citation type="submission" date="2018-06" db="EMBL/GenBank/DDBJ databases">
        <title>Genomic Encyclopedia of Archaeal and Bacterial Type Strains, Phase II (KMG-II): from individual species to whole genera.</title>
        <authorList>
            <person name="Goeker M."/>
        </authorList>
    </citation>
    <scope>NUCLEOTIDE SEQUENCE [LARGE SCALE GENOMIC DNA]</scope>
    <source>
        <strain evidence="1 2">DSM 22009</strain>
    </source>
</reference>
<gene>
    <name evidence="1" type="ORF">LX81_02729</name>
</gene>
<sequence>MLSAVFLCMSPSASGVRGVPYALPSVRKTRGALRAGTIAAQFTQGSISRPIRDLLAAAGEFIHEFLSIGGRADTPGLSPGFAVSAKGRGPTRPGARFEV</sequence>
<evidence type="ECO:0000313" key="1">
    <source>
        <dbReference type="EMBL" id="PZX14878.1"/>
    </source>
</evidence>
<organism evidence="1 2">
    <name type="scientific">Palleronia aestuarii</name>
    <dbReference type="NCBI Taxonomy" id="568105"/>
    <lineage>
        <taxon>Bacteria</taxon>
        <taxon>Pseudomonadati</taxon>
        <taxon>Pseudomonadota</taxon>
        <taxon>Alphaproteobacteria</taxon>
        <taxon>Rhodobacterales</taxon>
        <taxon>Roseobacteraceae</taxon>
        <taxon>Palleronia</taxon>
    </lineage>
</organism>
<dbReference type="Proteomes" id="UP000248916">
    <property type="component" value="Unassembled WGS sequence"/>
</dbReference>
<dbReference type="EMBL" id="QKZL01000012">
    <property type="protein sequence ID" value="PZX14878.1"/>
    <property type="molecule type" value="Genomic_DNA"/>
</dbReference>
<accession>A0A2W7N473</accession>
<evidence type="ECO:0000313" key="2">
    <source>
        <dbReference type="Proteomes" id="UP000248916"/>
    </source>
</evidence>
<protein>
    <submittedName>
        <fullName evidence="1">Uncharacterized protein</fullName>
    </submittedName>
</protein>
<keyword evidence="2" id="KW-1185">Reference proteome</keyword>
<comment type="caution">
    <text evidence="1">The sequence shown here is derived from an EMBL/GenBank/DDBJ whole genome shotgun (WGS) entry which is preliminary data.</text>
</comment>